<evidence type="ECO:0000256" key="6">
    <source>
        <dbReference type="SAM" id="Phobius"/>
    </source>
</evidence>
<dbReference type="GeneID" id="43277290"/>
<proteinExistence type="predicted"/>
<evidence type="ECO:0000256" key="5">
    <source>
        <dbReference type="ARBA" id="ARBA00023136"/>
    </source>
</evidence>
<dbReference type="OrthoDB" id="3530905at2"/>
<gene>
    <name evidence="7" type="ORF">GA0070603_0614</name>
</gene>
<protein>
    <submittedName>
        <fullName evidence="7">Threonine/homoserine/homoserine lactone efflux protein</fullName>
    </submittedName>
</protein>
<evidence type="ECO:0000256" key="4">
    <source>
        <dbReference type="ARBA" id="ARBA00022989"/>
    </source>
</evidence>
<dbReference type="PIRSF" id="PIRSF006324">
    <property type="entry name" value="LeuE"/>
    <property type="match status" value="1"/>
</dbReference>
<feature type="transmembrane region" description="Helical" evidence="6">
    <location>
        <begin position="143"/>
        <end position="170"/>
    </location>
</feature>
<dbReference type="InterPro" id="IPR001123">
    <property type="entry name" value="LeuE-type"/>
</dbReference>
<keyword evidence="4 6" id="KW-1133">Transmembrane helix</keyword>
<keyword evidence="2" id="KW-1003">Cell membrane</keyword>
<dbReference type="RefSeq" id="WP_091306723.1">
    <property type="nucleotide sequence ID" value="NZ_FMIB01000002.1"/>
</dbReference>
<dbReference type="STRING" id="47854.GA0070603_0614"/>
<dbReference type="Proteomes" id="UP000198605">
    <property type="component" value="Unassembled WGS sequence"/>
</dbReference>
<evidence type="ECO:0000256" key="2">
    <source>
        <dbReference type="ARBA" id="ARBA00022475"/>
    </source>
</evidence>
<sequence>MTIAFLLTTLVVVITPGTGVIYTLATGLSAGRRAGLVAAAGSTVSLVPHLVAAVTGLAALLRAGTPAFRVVTWLGVAYLLWMAWAALRDRGPLLPVDGDHPPRPAGRLFRDGVLLNLLNPKVTVFFVAFLPQFVPPDAPDAPARMLACGAVFMLATLVVFAGYALLAGALRRRVLARPRLTALLRHGFAGSFLALGLGLALTAR</sequence>
<feature type="transmembrane region" description="Helical" evidence="6">
    <location>
        <begin position="182"/>
        <end position="203"/>
    </location>
</feature>
<dbReference type="PANTHER" id="PTHR30086:SF14">
    <property type="entry name" value="HOMOSERINE_HOMOSERINE LACTONE EFFLUX PROTEIN"/>
    <property type="match status" value="1"/>
</dbReference>
<feature type="transmembrane region" description="Helical" evidence="6">
    <location>
        <begin position="67"/>
        <end position="87"/>
    </location>
</feature>
<reference evidence="8" key="1">
    <citation type="submission" date="2016-06" db="EMBL/GenBank/DDBJ databases">
        <authorList>
            <person name="Varghese N."/>
            <person name="Submissions Spin"/>
        </authorList>
    </citation>
    <scope>NUCLEOTIDE SEQUENCE [LARGE SCALE GENOMIC DNA]</scope>
    <source>
        <strain evidence="8">DSM 44151</strain>
    </source>
</reference>
<feature type="transmembrane region" description="Helical" evidence="6">
    <location>
        <begin position="35"/>
        <end position="60"/>
    </location>
</feature>
<evidence type="ECO:0000313" key="8">
    <source>
        <dbReference type="Proteomes" id="UP000198605"/>
    </source>
</evidence>
<dbReference type="Pfam" id="PF01810">
    <property type="entry name" value="LysE"/>
    <property type="match status" value="1"/>
</dbReference>
<evidence type="ECO:0000313" key="7">
    <source>
        <dbReference type="EMBL" id="SCL48611.1"/>
    </source>
</evidence>
<evidence type="ECO:0000256" key="1">
    <source>
        <dbReference type="ARBA" id="ARBA00004651"/>
    </source>
</evidence>
<name>A0A1C6U3W8_9ACTN</name>
<dbReference type="EMBL" id="FMIB01000002">
    <property type="protein sequence ID" value="SCL48611.1"/>
    <property type="molecule type" value="Genomic_DNA"/>
</dbReference>
<keyword evidence="3 6" id="KW-0812">Transmembrane</keyword>
<organism evidence="7 8">
    <name type="scientific">Micromonospora chersina</name>
    <dbReference type="NCBI Taxonomy" id="47854"/>
    <lineage>
        <taxon>Bacteria</taxon>
        <taxon>Bacillati</taxon>
        <taxon>Actinomycetota</taxon>
        <taxon>Actinomycetes</taxon>
        <taxon>Micromonosporales</taxon>
        <taxon>Micromonosporaceae</taxon>
        <taxon>Micromonospora</taxon>
    </lineage>
</organism>
<dbReference type="AlphaFoldDB" id="A0A1C6U3W8"/>
<dbReference type="GO" id="GO:0005886">
    <property type="term" value="C:plasma membrane"/>
    <property type="evidence" value="ECO:0007669"/>
    <property type="project" value="UniProtKB-SubCell"/>
</dbReference>
<accession>A0A1C6U3W8</accession>
<dbReference type="GO" id="GO:0042970">
    <property type="term" value="F:homoserine transmembrane transporter activity"/>
    <property type="evidence" value="ECO:0007669"/>
    <property type="project" value="TreeGrafter"/>
</dbReference>
<dbReference type="PANTHER" id="PTHR30086">
    <property type="entry name" value="ARGININE EXPORTER PROTEIN ARGO"/>
    <property type="match status" value="1"/>
</dbReference>
<comment type="subcellular location">
    <subcellularLocation>
        <location evidence="1">Cell membrane</location>
        <topology evidence="1">Multi-pass membrane protein</topology>
    </subcellularLocation>
</comment>
<keyword evidence="5 6" id="KW-0472">Membrane</keyword>
<evidence type="ECO:0000256" key="3">
    <source>
        <dbReference type="ARBA" id="ARBA00022692"/>
    </source>
</evidence>
<keyword evidence="8" id="KW-1185">Reference proteome</keyword>